<dbReference type="EMBL" id="JAPWTK010000380">
    <property type="protein sequence ID" value="KAJ8941290.1"/>
    <property type="molecule type" value="Genomic_DNA"/>
</dbReference>
<dbReference type="Proteomes" id="UP001162162">
    <property type="component" value="Unassembled WGS sequence"/>
</dbReference>
<keyword evidence="2" id="KW-1185">Reference proteome</keyword>
<sequence length="118" mass="14004">MVYLTEMHKITILQMIGYGDRTRKQAEVVRLFQEKYPELPPISQGTKWQEINMGFFELIKRSLRDERMRIILLEKCVFELLTIWKNMGFHHFNNGTLDVHIASLEHQMRPTSVLNSTP</sequence>
<comment type="caution">
    <text evidence="1">The sequence shown here is derived from an EMBL/GenBank/DDBJ whole genome shotgun (WGS) entry which is preliminary data.</text>
</comment>
<accession>A0AAV8XSD8</accession>
<gene>
    <name evidence="1" type="ORF">NQ318_000590</name>
</gene>
<dbReference type="AlphaFoldDB" id="A0AAV8XSD8"/>
<evidence type="ECO:0000313" key="1">
    <source>
        <dbReference type="EMBL" id="KAJ8941290.1"/>
    </source>
</evidence>
<reference evidence="1" key="1">
    <citation type="journal article" date="2023" name="Insect Mol. Biol.">
        <title>Genome sequencing provides insights into the evolution of gene families encoding plant cell wall-degrading enzymes in longhorned beetles.</title>
        <authorList>
            <person name="Shin N.R."/>
            <person name="Okamura Y."/>
            <person name="Kirsch R."/>
            <person name="Pauchet Y."/>
        </authorList>
    </citation>
    <scope>NUCLEOTIDE SEQUENCE</scope>
    <source>
        <strain evidence="1">AMC_N1</strain>
    </source>
</reference>
<evidence type="ECO:0000313" key="2">
    <source>
        <dbReference type="Proteomes" id="UP001162162"/>
    </source>
</evidence>
<organism evidence="1 2">
    <name type="scientific">Aromia moschata</name>
    <dbReference type="NCBI Taxonomy" id="1265417"/>
    <lineage>
        <taxon>Eukaryota</taxon>
        <taxon>Metazoa</taxon>
        <taxon>Ecdysozoa</taxon>
        <taxon>Arthropoda</taxon>
        <taxon>Hexapoda</taxon>
        <taxon>Insecta</taxon>
        <taxon>Pterygota</taxon>
        <taxon>Neoptera</taxon>
        <taxon>Endopterygota</taxon>
        <taxon>Coleoptera</taxon>
        <taxon>Polyphaga</taxon>
        <taxon>Cucujiformia</taxon>
        <taxon>Chrysomeloidea</taxon>
        <taxon>Cerambycidae</taxon>
        <taxon>Cerambycinae</taxon>
        <taxon>Callichromatini</taxon>
        <taxon>Aromia</taxon>
    </lineage>
</organism>
<name>A0AAV8XSD8_9CUCU</name>
<proteinExistence type="predicted"/>
<protein>
    <submittedName>
        <fullName evidence="1">Uncharacterized protein</fullName>
    </submittedName>
</protein>